<keyword evidence="3" id="KW-1185">Reference proteome</keyword>
<gene>
    <name evidence="2" type="ORF">CEXT_311721</name>
</gene>
<reference evidence="2 3" key="1">
    <citation type="submission" date="2021-06" db="EMBL/GenBank/DDBJ databases">
        <title>Caerostris extrusa draft genome.</title>
        <authorList>
            <person name="Kono N."/>
            <person name="Arakawa K."/>
        </authorList>
    </citation>
    <scope>NUCLEOTIDE SEQUENCE [LARGE SCALE GENOMIC DNA]</scope>
</reference>
<evidence type="ECO:0000256" key="1">
    <source>
        <dbReference type="SAM" id="MobiDB-lite"/>
    </source>
</evidence>
<evidence type="ECO:0000313" key="3">
    <source>
        <dbReference type="Proteomes" id="UP001054945"/>
    </source>
</evidence>
<dbReference type="AlphaFoldDB" id="A0AAV4P0J7"/>
<organism evidence="2 3">
    <name type="scientific">Caerostris extrusa</name>
    <name type="common">Bark spider</name>
    <name type="synonym">Caerostris bankana</name>
    <dbReference type="NCBI Taxonomy" id="172846"/>
    <lineage>
        <taxon>Eukaryota</taxon>
        <taxon>Metazoa</taxon>
        <taxon>Ecdysozoa</taxon>
        <taxon>Arthropoda</taxon>
        <taxon>Chelicerata</taxon>
        <taxon>Arachnida</taxon>
        <taxon>Araneae</taxon>
        <taxon>Araneomorphae</taxon>
        <taxon>Entelegynae</taxon>
        <taxon>Araneoidea</taxon>
        <taxon>Araneidae</taxon>
        <taxon>Caerostris</taxon>
    </lineage>
</organism>
<sequence length="80" mass="9100">MASHDDYVAGEPFARSFEYGERREDSRGRLRPDGRNPCVIEHPMNTTLTPMENSRKPGAIGLPVSGERKGYKRARLVKRQ</sequence>
<feature type="compositionally biased region" description="Basic and acidic residues" evidence="1">
    <location>
        <begin position="18"/>
        <end position="34"/>
    </location>
</feature>
<name>A0AAV4P0J7_CAEEX</name>
<accession>A0AAV4P0J7</accession>
<feature type="compositionally biased region" description="Basic residues" evidence="1">
    <location>
        <begin position="70"/>
        <end position="80"/>
    </location>
</feature>
<comment type="caution">
    <text evidence="2">The sequence shown here is derived from an EMBL/GenBank/DDBJ whole genome shotgun (WGS) entry which is preliminary data.</text>
</comment>
<proteinExistence type="predicted"/>
<evidence type="ECO:0000313" key="2">
    <source>
        <dbReference type="EMBL" id="GIX89429.1"/>
    </source>
</evidence>
<dbReference type="EMBL" id="BPLR01003860">
    <property type="protein sequence ID" value="GIX89429.1"/>
    <property type="molecule type" value="Genomic_DNA"/>
</dbReference>
<protein>
    <submittedName>
        <fullName evidence="2">Uncharacterized protein</fullName>
    </submittedName>
</protein>
<feature type="region of interest" description="Disordered" evidence="1">
    <location>
        <begin position="1"/>
        <end position="80"/>
    </location>
</feature>
<dbReference type="Proteomes" id="UP001054945">
    <property type="component" value="Unassembled WGS sequence"/>
</dbReference>